<evidence type="ECO:0000259" key="10">
    <source>
        <dbReference type="Pfam" id="PF20628"/>
    </source>
</evidence>
<dbReference type="AlphaFoldDB" id="A0A1L7X6X2"/>
<evidence type="ECO:0000313" key="13">
    <source>
        <dbReference type="Proteomes" id="UP000184330"/>
    </source>
</evidence>
<evidence type="ECO:0000256" key="8">
    <source>
        <dbReference type="ARBA" id="ARBA00025737"/>
    </source>
</evidence>
<evidence type="ECO:0000256" key="2">
    <source>
        <dbReference type="ARBA" id="ARBA00022559"/>
    </source>
</evidence>
<keyword evidence="13" id="KW-1185">Reference proteome</keyword>
<keyword evidence="6" id="KW-0560">Oxidoreductase</keyword>
<dbReference type="PROSITE" id="PS51404">
    <property type="entry name" value="DYP_PEROXIDASE"/>
    <property type="match status" value="1"/>
</dbReference>
<dbReference type="Proteomes" id="UP000184330">
    <property type="component" value="Unassembled WGS sequence"/>
</dbReference>
<dbReference type="InterPro" id="IPR006314">
    <property type="entry name" value="Dyp_peroxidase"/>
</dbReference>
<evidence type="ECO:0000256" key="9">
    <source>
        <dbReference type="SAM" id="MobiDB-lite"/>
    </source>
</evidence>
<dbReference type="PANTHER" id="PTHR30521:SF4">
    <property type="entry name" value="DEFERROCHELATASE"/>
    <property type="match status" value="1"/>
</dbReference>
<evidence type="ECO:0000259" key="11">
    <source>
        <dbReference type="Pfam" id="PF21105"/>
    </source>
</evidence>
<evidence type="ECO:0000256" key="4">
    <source>
        <dbReference type="ARBA" id="ARBA00022723"/>
    </source>
</evidence>
<name>A0A1L7X6X2_9HELO</name>
<comment type="similarity">
    <text evidence="8">Belongs to the DyP-type peroxidase family.</text>
</comment>
<dbReference type="Pfam" id="PF20628">
    <property type="entry name" value="Dyp_perox_C"/>
    <property type="match status" value="1"/>
</dbReference>
<dbReference type="GO" id="GO:0005829">
    <property type="term" value="C:cytosol"/>
    <property type="evidence" value="ECO:0007669"/>
    <property type="project" value="TreeGrafter"/>
</dbReference>
<keyword evidence="2 12" id="KW-0575">Peroxidase</keyword>
<feature type="domain" description="Dyp-type peroxidase C-terminal" evidence="10">
    <location>
        <begin position="300"/>
        <end position="413"/>
    </location>
</feature>
<dbReference type="Pfam" id="PF21105">
    <property type="entry name" value="DyP_N"/>
    <property type="match status" value="1"/>
</dbReference>
<accession>A0A1L7X6X2</accession>
<dbReference type="InterPro" id="IPR049509">
    <property type="entry name" value="DyP_N"/>
</dbReference>
<keyword evidence="7" id="KW-0408">Iron</keyword>
<feature type="region of interest" description="Disordered" evidence="9">
    <location>
        <begin position="1"/>
        <end position="26"/>
    </location>
</feature>
<dbReference type="GO" id="GO:0004601">
    <property type="term" value="F:peroxidase activity"/>
    <property type="evidence" value="ECO:0007669"/>
    <property type="project" value="UniProtKB-KW"/>
</dbReference>
<keyword evidence="4" id="KW-0479">Metal-binding</keyword>
<dbReference type="InterPro" id="IPR048328">
    <property type="entry name" value="Dyp_perox_C"/>
</dbReference>
<keyword evidence="5" id="KW-0732">Signal</keyword>
<dbReference type="GO" id="GO:0020037">
    <property type="term" value="F:heme binding"/>
    <property type="evidence" value="ECO:0007669"/>
    <property type="project" value="InterPro"/>
</dbReference>
<dbReference type="NCBIfam" id="TIGR01413">
    <property type="entry name" value="Dyp_perox_fam"/>
    <property type="match status" value="1"/>
</dbReference>
<protein>
    <submittedName>
        <fullName evidence="12">Related to iron-dependent peroxidase</fullName>
    </submittedName>
</protein>
<dbReference type="STRING" id="576137.A0A1L7X6X2"/>
<dbReference type="EMBL" id="FJOG01000016">
    <property type="protein sequence ID" value="CZR60780.1"/>
    <property type="molecule type" value="Genomic_DNA"/>
</dbReference>
<gene>
    <name evidence="12" type="ORF">PAC_10676</name>
</gene>
<dbReference type="PANTHER" id="PTHR30521">
    <property type="entry name" value="DEFERROCHELATASE/PEROXIDASE"/>
    <property type="match status" value="1"/>
</dbReference>
<feature type="domain" description="DyP dimeric alpha+beta barrel" evidence="11">
    <location>
        <begin position="32"/>
        <end position="197"/>
    </location>
</feature>
<sequence>MSSPLATTPAAAPAQPTTTPPATTLPPVDLHNIQGDIFPGLPKKFEAYWFIQIRDGQVNQFRTKLFKLLPLITSAAQAQRDQDQIDHYKGSPAFNGQLLKLSGVNIGFSHKGLVKLGIADPITNTTTDPFQTGMFNDIGNLNDQADKWLPDFKKDIHALIFITGESLATIHERYAELKWILGSTIQEVKLTVGNVRPGKENGHEHFGYLDGVSQPNIQGIDKSPDPNPVEAPIPQGLILCKRDGDVIGTSTDPFPRPDWALDGSFMAFRYLTQNVPEFQAFIDAKNPPGAPQDFLGARLVGRWKSGAPIDLTPLHDDPALAADPIKINHFTFDAQSQERCPFAAHIRKTNPRGDFTPDIAEKRRILRRGIPFGPEVSPIEKQNQMTVLDRGLLFKCYQSQIGVGFQFLQQSWANNTKFPFGRTKIPTPGFDAIIGQDPNGGDRTMDISATNDPNSSLDLPVEWVISKGGEYFFSPSISALREVFALNPFVNGNGVHHENGNGLNGVHHPEL</sequence>
<dbReference type="GO" id="GO:0046872">
    <property type="term" value="F:metal ion binding"/>
    <property type="evidence" value="ECO:0007669"/>
    <property type="project" value="UniProtKB-KW"/>
</dbReference>
<evidence type="ECO:0000256" key="3">
    <source>
        <dbReference type="ARBA" id="ARBA00022617"/>
    </source>
</evidence>
<evidence type="ECO:0000256" key="7">
    <source>
        <dbReference type="ARBA" id="ARBA00023004"/>
    </source>
</evidence>
<comment type="cofactor">
    <cofactor evidence="1">
        <name>heme b</name>
        <dbReference type="ChEBI" id="CHEBI:60344"/>
    </cofactor>
</comment>
<proteinExistence type="inferred from homology"/>
<evidence type="ECO:0000256" key="5">
    <source>
        <dbReference type="ARBA" id="ARBA00022729"/>
    </source>
</evidence>
<reference evidence="12 13" key="1">
    <citation type="submission" date="2016-03" db="EMBL/GenBank/DDBJ databases">
        <authorList>
            <person name="Ploux O."/>
        </authorList>
    </citation>
    <scope>NUCLEOTIDE SEQUENCE [LARGE SCALE GENOMIC DNA]</scope>
    <source>
        <strain evidence="12 13">UAMH 11012</strain>
    </source>
</reference>
<evidence type="ECO:0000256" key="1">
    <source>
        <dbReference type="ARBA" id="ARBA00001970"/>
    </source>
</evidence>
<keyword evidence="3" id="KW-0349">Heme</keyword>
<dbReference type="OrthoDB" id="3207336at2759"/>
<dbReference type="SUPFAM" id="SSF54909">
    <property type="entry name" value="Dimeric alpha+beta barrel"/>
    <property type="match status" value="1"/>
</dbReference>
<evidence type="ECO:0000256" key="6">
    <source>
        <dbReference type="ARBA" id="ARBA00023002"/>
    </source>
</evidence>
<organism evidence="12 13">
    <name type="scientific">Phialocephala subalpina</name>
    <dbReference type="NCBI Taxonomy" id="576137"/>
    <lineage>
        <taxon>Eukaryota</taxon>
        <taxon>Fungi</taxon>
        <taxon>Dikarya</taxon>
        <taxon>Ascomycota</taxon>
        <taxon>Pezizomycotina</taxon>
        <taxon>Leotiomycetes</taxon>
        <taxon>Helotiales</taxon>
        <taxon>Mollisiaceae</taxon>
        <taxon>Phialocephala</taxon>
        <taxon>Phialocephala fortinii species complex</taxon>
    </lineage>
</organism>
<evidence type="ECO:0000313" key="12">
    <source>
        <dbReference type="EMBL" id="CZR60780.1"/>
    </source>
</evidence>
<dbReference type="InterPro" id="IPR011008">
    <property type="entry name" value="Dimeric_a/b-barrel"/>
</dbReference>